<feature type="chain" id="PRO_5043044921" description="Rhamnogalacturonase A/B/Epimerase-like pectate lyase domain-containing protein" evidence="1">
    <location>
        <begin position="27"/>
        <end position="193"/>
    </location>
</feature>
<dbReference type="InterPro" id="IPR012334">
    <property type="entry name" value="Pectin_lyas_fold"/>
</dbReference>
<dbReference type="Gene3D" id="2.160.20.10">
    <property type="entry name" value="Single-stranded right-handed beta-helix, Pectin lyase-like"/>
    <property type="match status" value="1"/>
</dbReference>
<feature type="domain" description="Rhamnogalacturonase A/B/Epimerase-like pectate lyase" evidence="2">
    <location>
        <begin position="73"/>
        <end position="134"/>
    </location>
</feature>
<sequence length="193" mass="21097">MARSAILVKLLMLFVSINVIFYHGESSYSGVSGYHNQMRRMASIKASYIRSSISSSLSSSTPISSPSSRVHHVTEYGADPTGRSDSTEALQQAILEAFRSPVDGYLMEGITNLGGTEIHLDGGTYMISRPLRLPDTSGGNFMIHGGSLRASNDFPGDRHLIELWPSTNSMSYEDITLRNLMLGLQLQRVVALP</sequence>
<keyword evidence="1" id="KW-0732">Signal</keyword>
<dbReference type="InterPro" id="IPR039279">
    <property type="entry name" value="QRT3-like"/>
</dbReference>
<dbReference type="Proteomes" id="UP001415857">
    <property type="component" value="Unassembled WGS sequence"/>
</dbReference>
<gene>
    <name evidence="3" type="ORF">L1049_003986</name>
</gene>
<dbReference type="SUPFAM" id="SSF51126">
    <property type="entry name" value="Pectin lyase-like"/>
    <property type="match status" value="1"/>
</dbReference>
<dbReference type="InterPro" id="IPR011050">
    <property type="entry name" value="Pectin_lyase_fold/virulence"/>
</dbReference>
<proteinExistence type="predicted"/>
<reference evidence="3 4" key="1">
    <citation type="journal article" date="2024" name="Plant J.">
        <title>Genome sequences and population genomics reveal climatic adaptation and genomic divergence between two closely related sweetgum species.</title>
        <authorList>
            <person name="Xu W.Q."/>
            <person name="Ren C.Q."/>
            <person name="Zhang X.Y."/>
            <person name="Comes H.P."/>
            <person name="Liu X.H."/>
            <person name="Li Y.G."/>
            <person name="Kettle C.J."/>
            <person name="Jalonen R."/>
            <person name="Gaisberger H."/>
            <person name="Ma Y.Z."/>
            <person name="Qiu Y.X."/>
        </authorList>
    </citation>
    <scope>NUCLEOTIDE SEQUENCE [LARGE SCALE GENOMIC DNA]</scope>
    <source>
        <strain evidence="3">Hangzhou</strain>
    </source>
</reference>
<comment type="caution">
    <text evidence="3">The sequence shown here is derived from an EMBL/GenBank/DDBJ whole genome shotgun (WGS) entry which is preliminary data.</text>
</comment>
<protein>
    <recommendedName>
        <fullName evidence="2">Rhamnogalacturonase A/B/Epimerase-like pectate lyase domain-containing protein</fullName>
    </recommendedName>
</protein>
<dbReference type="Pfam" id="PF12708">
    <property type="entry name" value="Pect-lyase_RHGA_epim"/>
    <property type="match status" value="1"/>
</dbReference>
<dbReference type="PANTHER" id="PTHR33928">
    <property type="entry name" value="POLYGALACTURONASE QRT3"/>
    <property type="match status" value="1"/>
</dbReference>
<dbReference type="EMBL" id="JBBPBK010000007">
    <property type="protein sequence ID" value="KAK9281093.1"/>
    <property type="molecule type" value="Genomic_DNA"/>
</dbReference>
<dbReference type="GO" id="GO:0004650">
    <property type="term" value="F:polygalacturonase activity"/>
    <property type="evidence" value="ECO:0007669"/>
    <property type="project" value="InterPro"/>
</dbReference>
<dbReference type="AlphaFoldDB" id="A0AAP0X0D4"/>
<name>A0AAP0X0D4_LIQFO</name>
<evidence type="ECO:0000256" key="1">
    <source>
        <dbReference type="SAM" id="SignalP"/>
    </source>
</evidence>
<dbReference type="InterPro" id="IPR024535">
    <property type="entry name" value="RHGA/B-epi-like_pectate_lyase"/>
</dbReference>
<accession>A0AAP0X0D4</accession>
<organism evidence="3 4">
    <name type="scientific">Liquidambar formosana</name>
    <name type="common">Formosan gum</name>
    <dbReference type="NCBI Taxonomy" id="63359"/>
    <lineage>
        <taxon>Eukaryota</taxon>
        <taxon>Viridiplantae</taxon>
        <taxon>Streptophyta</taxon>
        <taxon>Embryophyta</taxon>
        <taxon>Tracheophyta</taxon>
        <taxon>Spermatophyta</taxon>
        <taxon>Magnoliopsida</taxon>
        <taxon>eudicotyledons</taxon>
        <taxon>Gunneridae</taxon>
        <taxon>Pentapetalae</taxon>
        <taxon>Saxifragales</taxon>
        <taxon>Altingiaceae</taxon>
        <taxon>Liquidambar</taxon>
    </lineage>
</organism>
<evidence type="ECO:0000259" key="2">
    <source>
        <dbReference type="Pfam" id="PF12708"/>
    </source>
</evidence>
<keyword evidence="4" id="KW-1185">Reference proteome</keyword>
<evidence type="ECO:0000313" key="3">
    <source>
        <dbReference type="EMBL" id="KAK9281093.1"/>
    </source>
</evidence>
<evidence type="ECO:0000313" key="4">
    <source>
        <dbReference type="Proteomes" id="UP001415857"/>
    </source>
</evidence>
<feature type="signal peptide" evidence="1">
    <location>
        <begin position="1"/>
        <end position="26"/>
    </location>
</feature>
<dbReference type="PANTHER" id="PTHR33928:SF4">
    <property type="entry name" value="PECTATE LYASE SUPERFAMILY PROTEIN DOMAIN-CONTAINING PROTEIN"/>
    <property type="match status" value="1"/>
</dbReference>